<evidence type="ECO:0000313" key="6">
    <source>
        <dbReference type="EMBL" id="OTF79986.1"/>
    </source>
</evidence>
<feature type="region of interest" description="Disordered" evidence="4">
    <location>
        <begin position="84"/>
        <end position="159"/>
    </location>
</feature>
<keyword evidence="7" id="KW-1185">Reference proteome</keyword>
<dbReference type="Proteomes" id="UP000194236">
    <property type="component" value="Unassembled WGS sequence"/>
</dbReference>
<feature type="compositionally biased region" description="Basic and acidic residues" evidence="4">
    <location>
        <begin position="29"/>
        <end position="38"/>
    </location>
</feature>
<comment type="subcellular location">
    <subcellularLocation>
        <location evidence="1">Nucleus</location>
    </subcellularLocation>
</comment>
<evidence type="ECO:0000313" key="7">
    <source>
        <dbReference type="Proteomes" id="UP000194236"/>
    </source>
</evidence>
<feature type="compositionally biased region" description="Basic residues" evidence="4">
    <location>
        <begin position="103"/>
        <end position="112"/>
    </location>
</feature>
<evidence type="ECO:0000256" key="2">
    <source>
        <dbReference type="ARBA" id="ARBA00005904"/>
    </source>
</evidence>
<proteinExistence type="inferred from homology"/>
<dbReference type="GO" id="GO:0003723">
    <property type="term" value="F:RNA binding"/>
    <property type="evidence" value="ECO:0007669"/>
    <property type="project" value="TreeGrafter"/>
</dbReference>
<organism evidence="6 7">
    <name type="scientific">Euroglyphus maynei</name>
    <name type="common">Mayne's house dust mite</name>
    <dbReference type="NCBI Taxonomy" id="6958"/>
    <lineage>
        <taxon>Eukaryota</taxon>
        <taxon>Metazoa</taxon>
        <taxon>Ecdysozoa</taxon>
        <taxon>Arthropoda</taxon>
        <taxon>Chelicerata</taxon>
        <taxon>Arachnida</taxon>
        <taxon>Acari</taxon>
        <taxon>Acariformes</taxon>
        <taxon>Sarcoptiformes</taxon>
        <taxon>Astigmata</taxon>
        <taxon>Psoroptidia</taxon>
        <taxon>Analgoidea</taxon>
        <taxon>Pyroglyphidae</taxon>
        <taxon>Pyroglyphinae</taxon>
        <taxon>Euroglyphus</taxon>
    </lineage>
</organism>
<dbReference type="PANTHER" id="PTHR14369:SF0">
    <property type="entry name" value="SURFEIT LOCUS PROTEIN 6"/>
    <property type="match status" value="1"/>
</dbReference>
<feature type="domain" description="Ribosomal RNA-processing protein 14/surfeit locus protein 6 C-terminal" evidence="5">
    <location>
        <begin position="8"/>
        <end position="151"/>
    </location>
</feature>
<dbReference type="GO" id="GO:0042274">
    <property type="term" value="P:ribosomal small subunit biogenesis"/>
    <property type="evidence" value="ECO:0007669"/>
    <property type="project" value="TreeGrafter"/>
</dbReference>
<accession>A0A1Y3BK59</accession>
<keyword evidence="3" id="KW-0539">Nucleus</keyword>
<dbReference type="GO" id="GO:0042273">
    <property type="term" value="P:ribosomal large subunit biogenesis"/>
    <property type="evidence" value="ECO:0007669"/>
    <property type="project" value="TreeGrafter"/>
</dbReference>
<comment type="similarity">
    <text evidence="2">Belongs to the SURF6 family.</text>
</comment>
<dbReference type="GO" id="GO:0005730">
    <property type="term" value="C:nucleolus"/>
    <property type="evidence" value="ECO:0007669"/>
    <property type="project" value="TreeGrafter"/>
</dbReference>
<dbReference type="InterPro" id="IPR007019">
    <property type="entry name" value="SURF6"/>
</dbReference>
<reference evidence="6 7" key="1">
    <citation type="submission" date="2017-03" db="EMBL/GenBank/DDBJ databases">
        <title>Genome Survey of Euroglyphus maynei.</title>
        <authorList>
            <person name="Arlian L.G."/>
            <person name="Morgan M.S."/>
            <person name="Rider S.D."/>
        </authorList>
    </citation>
    <scope>NUCLEOTIDE SEQUENCE [LARGE SCALE GENOMIC DNA]</scope>
    <source>
        <strain evidence="6">Arlian Lab</strain>
        <tissue evidence="6">Whole body</tissue>
    </source>
</reference>
<feature type="compositionally biased region" description="Basic and acidic residues" evidence="4">
    <location>
        <begin position="84"/>
        <end position="102"/>
    </location>
</feature>
<gene>
    <name evidence="6" type="ORF">BLA29_012008</name>
</gene>
<evidence type="ECO:0000256" key="4">
    <source>
        <dbReference type="SAM" id="MobiDB-lite"/>
    </source>
</evidence>
<name>A0A1Y3BK59_EURMA</name>
<feature type="compositionally biased region" description="Basic and acidic residues" evidence="4">
    <location>
        <begin position="116"/>
        <end position="127"/>
    </location>
</feature>
<dbReference type="Pfam" id="PF04935">
    <property type="entry name" value="SURF6"/>
    <property type="match status" value="1"/>
</dbReference>
<evidence type="ECO:0000259" key="5">
    <source>
        <dbReference type="Pfam" id="PF04935"/>
    </source>
</evidence>
<dbReference type="InterPro" id="IPR029190">
    <property type="entry name" value="Rrp14/SURF6_C"/>
</dbReference>
<protein>
    <submittedName>
        <fullName evidence="6">Surfeit locus protein 6-like protein</fullName>
    </submittedName>
</protein>
<dbReference type="GO" id="GO:0003677">
    <property type="term" value="F:DNA binding"/>
    <property type="evidence" value="ECO:0007669"/>
    <property type="project" value="TreeGrafter"/>
</dbReference>
<sequence>MPKIFNKQGNLVFSKFDLTSQVDLAAERQMAKDRESKKQRNKSSLQGLLMKAKKDEQKVTHLQATNSKAAQKFKKQKIWQTVLEKSEGNKVRDDPQLIEKSLKKMQKRKSKTFKSWNERKESVEQRKQGKQNRRQRMLEEQKNKRKERRLKRFQKKRNT</sequence>
<evidence type="ECO:0000256" key="3">
    <source>
        <dbReference type="ARBA" id="ARBA00023242"/>
    </source>
</evidence>
<dbReference type="EMBL" id="MUJZ01020464">
    <property type="protein sequence ID" value="OTF79986.1"/>
    <property type="molecule type" value="Genomic_DNA"/>
</dbReference>
<evidence type="ECO:0000256" key="1">
    <source>
        <dbReference type="ARBA" id="ARBA00004123"/>
    </source>
</evidence>
<dbReference type="OrthoDB" id="444809at2759"/>
<comment type="caution">
    <text evidence="6">The sequence shown here is derived from an EMBL/GenBank/DDBJ whole genome shotgun (WGS) entry which is preliminary data.</text>
</comment>
<feature type="compositionally biased region" description="Basic residues" evidence="4">
    <location>
        <begin position="143"/>
        <end position="159"/>
    </location>
</feature>
<feature type="region of interest" description="Disordered" evidence="4">
    <location>
        <begin position="29"/>
        <end position="59"/>
    </location>
</feature>
<dbReference type="AlphaFoldDB" id="A0A1Y3BK59"/>
<dbReference type="PANTHER" id="PTHR14369">
    <property type="entry name" value="SURFEIT LOCUS PROTEIN 6"/>
    <property type="match status" value="1"/>
</dbReference>